<protein>
    <recommendedName>
        <fullName evidence="4">Secreted protein</fullName>
    </recommendedName>
</protein>
<evidence type="ECO:0008006" key="4">
    <source>
        <dbReference type="Google" id="ProtNLM"/>
    </source>
</evidence>
<name>A0ABY8XD11_9PSEU</name>
<dbReference type="PROSITE" id="PS51257">
    <property type="entry name" value="PROKAR_LIPOPROTEIN"/>
    <property type="match status" value="1"/>
</dbReference>
<evidence type="ECO:0000313" key="2">
    <source>
        <dbReference type="EMBL" id="WIV53086.1"/>
    </source>
</evidence>
<keyword evidence="1" id="KW-0732">Signal</keyword>
<dbReference type="RefSeq" id="WP_285449483.1">
    <property type="nucleotide sequence ID" value="NZ_CP127173.1"/>
</dbReference>
<reference evidence="2 3" key="1">
    <citation type="submission" date="2023-06" db="EMBL/GenBank/DDBJ databases">
        <authorList>
            <person name="Oyuntsetseg B."/>
            <person name="Kim S.B."/>
        </authorList>
    </citation>
    <scope>NUCLEOTIDE SEQUENCE [LARGE SCALE GENOMIC DNA]</scope>
    <source>
        <strain evidence="2 3">2-2</strain>
    </source>
</reference>
<dbReference type="EMBL" id="CP127173">
    <property type="protein sequence ID" value="WIV53086.1"/>
    <property type="molecule type" value="Genomic_DNA"/>
</dbReference>
<sequence length="92" mass="9613">MLSRITKIAATGAVTGALACVGATSAFAADVSPSPTSTNSVESYVWYGWYPTADECSVYGVAWHNAHPDRTGWFCIAENGGSALYVDDGTTD</sequence>
<feature type="chain" id="PRO_5047195293" description="Secreted protein" evidence="1">
    <location>
        <begin position="29"/>
        <end position="92"/>
    </location>
</feature>
<keyword evidence="3" id="KW-1185">Reference proteome</keyword>
<accession>A0ABY8XD11</accession>
<organism evidence="2 3">
    <name type="scientific">Amycolatopsis nalaikhensis</name>
    <dbReference type="NCBI Taxonomy" id="715472"/>
    <lineage>
        <taxon>Bacteria</taxon>
        <taxon>Bacillati</taxon>
        <taxon>Actinomycetota</taxon>
        <taxon>Actinomycetes</taxon>
        <taxon>Pseudonocardiales</taxon>
        <taxon>Pseudonocardiaceae</taxon>
        <taxon>Amycolatopsis</taxon>
    </lineage>
</organism>
<dbReference type="Proteomes" id="UP001227101">
    <property type="component" value="Chromosome"/>
</dbReference>
<gene>
    <name evidence="2" type="ORF">QP939_29665</name>
</gene>
<evidence type="ECO:0000313" key="3">
    <source>
        <dbReference type="Proteomes" id="UP001227101"/>
    </source>
</evidence>
<proteinExistence type="predicted"/>
<feature type="signal peptide" evidence="1">
    <location>
        <begin position="1"/>
        <end position="28"/>
    </location>
</feature>
<evidence type="ECO:0000256" key="1">
    <source>
        <dbReference type="SAM" id="SignalP"/>
    </source>
</evidence>